<dbReference type="PATRIC" id="fig|1227457.3.peg.420"/>
<dbReference type="Proteomes" id="UP000011680">
    <property type="component" value="Unassembled WGS sequence"/>
</dbReference>
<feature type="region of interest" description="Disordered" evidence="1">
    <location>
        <begin position="1"/>
        <end position="37"/>
    </location>
</feature>
<proteinExistence type="predicted"/>
<accession>M0NIE1</accession>
<feature type="compositionally biased region" description="Acidic residues" evidence="1">
    <location>
        <begin position="86"/>
        <end position="96"/>
    </location>
</feature>
<comment type="caution">
    <text evidence="2">The sequence shown here is derived from an EMBL/GenBank/DDBJ whole genome shotgun (WGS) entry which is preliminary data.</text>
</comment>
<feature type="compositionally biased region" description="Basic and acidic residues" evidence="1">
    <location>
        <begin position="24"/>
        <end position="33"/>
    </location>
</feature>
<dbReference type="RefSeq" id="WP_007737225.1">
    <property type="nucleotide sequence ID" value="NZ_AOMF01000048.1"/>
</dbReference>
<name>M0NIE1_9EURY</name>
<dbReference type="EMBL" id="AOMF01000048">
    <property type="protein sequence ID" value="EMA56435.1"/>
    <property type="molecule type" value="Genomic_DNA"/>
</dbReference>
<organism evidence="2 3">
    <name type="scientific">Halococcus thailandensis JCM 13552</name>
    <dbReference type="NCBI Taxonomy" id="1227457"/>
    <lineage>
        <taxon>Archaea</taxon>
        <taxon>Methanobacteriati</taxon>
        <taxon>Methanobacteriota</taxon>
        <taxon>Stenosarchaea group</taxon>
        <taxon>Halobacteria</taxon>
        <taxon>Halobacteriales</taxon>
        <taxon>Halococcaceae</taxon>
        <taxon>Halococcus</taxon>
    </lineage>
</organism>
<feature type="compositionally biased region" description="Basic and acidic residues" evidence="1">
    <location>
        <begin position="64"/>
        <end position="85"/>
    </location>
</feature>
<evidence type="ECO:0000313" key="3">
    <source>
        <dbReference type="Proteomes" id="UP000011680"/>
    </source>
</evidence>
<protein>
    <recommendedName>
        <fullName evidence="4">HicB family protein</fullName>
    </recommendedName>
</protein>
<gene>
    <name evidence="2" type="ORF">C451_02385</name>
</gene>
<dbReference type="AlphaFoldDB" id="M0NIE1"/>
<feature type="region of interest" description="Disordered" evidence="1">
    <location>
        <begin position="55"/>
        <end position="96"/>
    </location>
</feature>
<dbReference type="eggNOG" id="arCOG02413">
    <property type="taxonomic scope" value="Archaea"/>
</dbReference>
<evidence type="ECO:0000313" key="2">
    <source>
        <dbReference type="EMBL" id="EMA56435.1"/>
    </source>
</evidence>
<keyword evidence="3" id="KW-1185">Reference proteome</keyword>
<evidence type="ECO:0008006" key="4">
    <source>
        <dbReference type="Google" id="ProtNLM"/>
    </source>
</evidence>
<sequence length="96" mass="10517">MSADTDQRGNDDRQRITLTEEDDGRWTAHDDSRGLTALGDSRRDALDALDAVIDAVEGDGGRPPTDEELREAGIDPEENRRRGEGEGEGELPDVLK</sequence>
<reference evidence="2 3" key="1">
    <citation type="journal article" date="2014" name="PLoS Genet.">
        <title>Phylogenetically driven sequencing of extremely halophilic archaea reveals strategies for static and dynamic osmo-response.</title>
        <authorList>
            <person name="Becker E.A."/>
            <person name="Seitzer P.M."/>
            <person name="Tritt A."/>
            <person name="Larsen D."/>
            <person name="Krusor M."/>
            <person name="Yao A.I."/>
            <person name="Wu D."/>
            <person name="Madern D."/>
            <person name="Eisen J.A."/>
            <person name="Darling A.E."/>
            <person name="Facciotti M.T."/>
        </authorList>
    </citation>
    <scope>NUCLEOTIDE SEQUENCE [LARGE SCALE GENOMIC DNA]</scope>
    <source>
        <strain evidence="2 3">JCM 13552</strain>
    </source>
</reference>
<dbReference type="OrthoDB" id="201961at2157"/>
<feature type="compositionally biased region" description="Basic and acidic residues" evidence="1">
    <location>
        <begin position="1"/>
        <end position="15"/>
    </location>
</feature>
<evidence type="ECO:0000256" key="1">
    <source>
        <dbReference type="SAM" id="MobiDB-lite"/>
    </source>
</evidence>
<dbReference type="STRING" id="1227457.C451_02385"/>
<dbReference type="Pfam" id="PF24113">
    <property type="entry name" value="DUF7387"/>
    <property type="match status" value="1"/>
</dbReference>
<dbReference type="InterPro" id="IPR055811">
    <property type="entry name" value="DUF7387"/>
</dbReference>